<dbReference type="OrthoDB" id="9807456at2"/>
<dbReference type="GO" id="GO:0036220">
    <property type="term" value="F:ITP diphosphatase activity"/>
    <property type="evidence" value="ECO:0007669"/>
    <property type="project" value="UniProtKB-UniRule"/>
</dbReference>
<evidence type="ECO:0000313" key="15">
    <source>
        <dbReference type="Proteomes" id="UP000281170"/>
    </source>
</evidence>
<comment type="subunit">
    <text evidence="2 10">Homodimer.</text>
</comment>
<geneLocation type="plasmid" evidence="13 15">
    <name>9</name>
</geneLocation>
<keyword evidence="7 10" id="KW-0546">Nucleotide metabolism</keyword>
<feature type="binding site" evidence="10">
    <location>
        <begin position="178"/>
        <end position="179"/>
    </location>
    <ligand>
        <name>substrate</name>
    </ligand>
</feature>
<feature type="binding site" evidence="10">
    <location>
        <position position="173"/>
    </location>
    <ligand>
        <name>substrate</name>
    </ligand>
</feature>
<dbReference type="EMBL" id="LNKA01000001">
    <property type="protein sequence ID" value="KTC66298.1"/>
    <property type="molecule type" value="Genomic_DNA"/>
</dbReference>
<keyword evidence="13" id="KW-0689">Ribosomal protein</keyword>
<feature type="binding site" evidence="10">
    <location>
        <position position="38"/>
    </location>
    <ligand>
        <name>Mg(2+)</name>
        <dbReference type="ChEBI" id="CHEBI:18420"/>
    </ligand>
</feature>
<evidence type="ECO:0000256" key="11">
    <source>
        <dbReference type="RuleBase" id="RU003781"/>
    </source>
</evidence>
<dbReference type="PANTHER" id="PTHR11067">
    <property type="entry name" value="INOSINE TRIPHOSPHATE PYROPHOSPHATASE/HAM1 PROTEIN"/>
    <property type="match status" value="1"/>
</dbReference>
<dbReference type="InterPro" id="IPR020922">
    <property type="entry name" value="dITP/XTP_pyrophosphatase"/>
</dbReference>
<dbReference type="EMBL" id="LR134418">
    <property type="protein sequence ID" value="VEH84894.1"/>
    <property type="molecule type" value="Genomic_DNA"/>
</dbReference>
<dbReference type="GO" id="GO:0035870">
    <property type="term" value="F:dITP diphosphatase activity"/>
    <property type="evidence" value="ECO:0007669"/>
    <property type="project" value="UniProtKB-UniRule"/>
</dbReference>
<comment type="cofactor">
    <cofactor evidence="10">
        <name>Mg(2+)</name>
        <dbReference type="ChEBI" id="CHEBI:18420"/>
    </cofactor>
    <text evidence="10">Binds 1 Mg(2+) ion per subunit.</text>
</comment>
<feature type="binding site" evidence="10">
    <location>
        <begin position="150"/>
        <end position="153"/>
    </location>
    <ligand>
        <name>substrate</name>
    </ligand>
</feature>
<evidence type="ECO:0000256" key="1">
    <source>
        <dbReference type="ARBA" id="ARBA00008023"/>
    </source>
</evidence>
<feature type="binding site" evidence="10">
    <location>
        <begin position="8"/>
        <end position="13"/>
    </location>
    <ligand>
        <name>substrate</name>
    </ligand>
</feature>
<feature type="active site" description="Proton acceptor" evidence="10">
    <location>
        <position position="67"/>
    </location>
</feature>
<comment type="catalytic activity">
    <reaction evidence="8 10">
        <text>dITP + H2O = dIMP + diphosphate + H(+)</text>
        <dbReference type="Rhea" id="RHEA:28342"/>
        <dbReference type="ChEBI" id="CHEBI:15377"/>
        <dbReference type="ChEBI" id="CHEBI:15378"/>
        <dbReference type="ChEBI" id="CHEBI:33019"/>
        <dbReference type="ChEBI" id="CHEBI:61194"/>
        <dbReference type="ChEBI" id="CHEBI:61382"/>
        <dbReference type="EC" id="3.6.1.66"/>
    </reaction>
</comment>
<feature type="binding site" evidence="10">
    <location>
        <position position="68"/>
    </location>
    <ligand>
        <name>substrate</name>
    </ligand>
</feature>
<evidence type="ECO:0000313" key="14">
    <source>
        <dbReference type="Proteomes" id="UP000054859"/>
    </source>
</evidence>
<comment type="similarity">
    <text evidence="1 10 11">Belongs to the HAM1 NTPase family.</text>
</comment>
<keyword evidence="13" id="KW-0614">Plasmid</keyword>
<evidence type="ECO:0000256" key="7">
    <source>
        <dbReference type="ARBA" id="ARBA00023080"/>
    </source>
</evidence>
<gene>
    <name evidence="12" type="ORF">Lade_0956</name>
    <name evidence="13" type="ORF">NCTC12735_00514</name>
</gene>
<dbReference type="GO" id="GO:0009146">
    <property type="term" value="P:purine nucleoside triphosphate catabolic process"/>
    <property type="evidence" value="ECO:0007669"/>
    <property type="project" value="UniProtKB-UniRule"/>
</dbReference>
<keyword evidence="4 10" id="KW-0547">Nucleotide-binding</keyword>
<dbReference type="GO" id="GO:0005829">
    <property type="term" value="C:cytosol"/>
    <property type="evidence" value="ECO:0007669"/>
    <property type="project" value="TreeGrafter"/>
</dbReference>
<dbReference type="HAMAP" id="MF_01405">
    <property type="entry name" value="Non_canon_purine_NTPase"/>
    <property type="match status" value="1"/>
</dbReference>
<evidence type="ECO:0000256" key="4">
    <source>
        <dbReference type="ARBA" id="ARBA00022741"/>
    </source>
</evidence>
<dbReference type="Gene3D" id="3.90.950.10">
    <property type="match status" value="1"/>
</dbReference>
<dbReference type="Proteomes" id="UP000281170">
    <property type="component" value="Plasmid 9"/>
</dbReference>
<dbReference type="PANTHER" id="PTHR11067:SF9">
    <property type="entry name" value="INOSINE TRIPHOSPHATE PYROPHOSPHATASE"/>
    <property type="match status" value="1"/>
</dbReference>
<dbReference type="STRING" id="45056.Lade_0956"/>
<evidence type="ECO:0000256" key="10">
    <source>
        <dbReference type="HAMAP-Rule" id="MF_01405"/>
    </source>
</evidence>
<dbReference type="PATRIC" id="fig|45056.6.peg.991"/>
<evidence type="ECO:0000256" key="5">
    <source>
        <dbReference type="ARBA" id="ARBA00022801"/>
    </source>
</evidence>
<protein>
    <recommendedName>
        <fullName evidence="10">dITP/XTP pyrophosphatase</fullName>
        <ecNumber evidence="10">3.6.1.66</ecNumber>
    </recommendedName>
    <alternativeName>
        <fullName evidence="10">Non-canonical purine NTP pyrophosphatase</fullName>
    </alternativeName>
    <alternativeName>
        <fullName evidence="10">Non-standard purine NTP pyrophosphatase</fullName>
    </alternativeName>
    <alternativeName>
        <fullName evidence="10">Nucleoside-triphosphate diphosphatase</fullName>
    </alternativeName>
    <alternativeName>
        <fullName evidence="10">Nucleoside-triphosphate pyrophosphatase</fullName>
        <shortName evidence="10">NTPase</shortName>
    </alternativeName>
</protein>
<reference evidence="12 14" key="1">
    <citation type="submission" date="2015-11" db="EMBL/GenBank/DDBJ databases">
        <title>Identification of large and diverse effector repertoires of 38 Legionella species.</title>
        <authorList>
            <person name="Burstein D."/>
            <person name="Amaro F."/>
            <person name="Zusman T."/>
            <person name="Lifshitz Z."/>
            <person name="Cohen O."/>
            <person name="Gilbert J.A."/>
            <person name="Pupko T."/>
            <person name="Shuman H.A."/>
            <person name="Segal G."/>
        </authorList>
    </citation>
    <scope>NUCLEOTIDE SEQUENCE [LARGE SCALE GENOMIC DNA]</scope>
    <source>
        <strain evidence="12 14">1762-AUS-E</strain>
    </source>
</reference>
<evidence type="ECO:0000256" key="9">
    <source>
        <dbReference type="ARBA" id="ARBA00052017"/>
    </source>
</evidence>
<dbReference type="AlphaFoldDB" id="A0A0W0R5J0"/>
<dbReference type="InterPro" id="IPR002637">
    <property type="entry name" value="RdgB/HAM1"/>
</dbReference>
<keyword evidence="3 10" id="KW-0479">Metal-binding</keyword>
<sequence length="195" mass="21500">MEELILATSNSGKIAELKELLSPIHCIPQQELNIPDVEETGLTFIENAISKARNACALGKKPAIADDSGLVVKALDGAPGIYSARYAGKEANPQRNIELLLENMRHIKNREAYFYCAIVIVQFPEDPTPLITTGKLEGSITYEPKGSSGFGYDPVFLINGYQCTVAELPLKIKNTVSHRARALQQLRFKLHSFDL</sequence>
<dbReference type="SUPFAM" id="SSF52972">
    <property type="entry name" value="ITPase-like"/>
    <property type="match status" value="1"/>
</dbReference>
<dbReference type="GO" id="GO:0036222">
    <property type="term" value="F:XTP diphosphatase activity"/>
    <property type="evidence" value="ECO:0007669"/>
    <property type="project" value="UniProtKB-UniRule"/>
</dbReference>
<dbReference type="GO" id="GO:0017111">
    <property type="term" value="F:ribonucleoside triphosphate phosphatase activity"/>
    <property type="evidence" value="ECO:0007669"/>
    <property type="project" value="InterPro"/>
</dbReference>
<accession>A0A0W0R5J0</accession>
<reference evidence="13 15" key="2">
    <citation type="submission" date="2018-12" db="EMBL/GenBank/DDBJ databases">
        <authorList>
            <consortium name="Pathogen Informatics"/>
        </authorList>
    </citation>
    <scope>NUCLEOTIDE SEQUENCE [LARGE SCALE GENOMIC DNA]</scope>
    <source>
        <strain evidence="13 15">NCTC12735</strain>
        <plasmid evidence="15">9</plasmid>
    </source>
</reference>
<organism evidence="12 14">
    <name type="scientific">Legionella adelaidensis</name>
    <dbReference type="NCBI Taxonomy" id="45056"/>
    <lineage>
        <taxon>Bacteria</taxon>
        <taxon>Pseudomonadati</taxon>
        <taxon>Pseudomonadota</taxon>
        <taxon>Gammaproteobacteria</taxon>
        <taxon>Legionellales</taxon>
        <taxon>Legionellaceae</taxon>
        <taxon>Legionella</taxon>
    </lineage>
</organism>
<comment type="catalytic activity">
    <reaction evidence="10">
        <text>ITP + H2O = IMP + diphosphate + H(+)</text>
        <dbReference type="Rhea" id="RHEA:29399"/>
        <dbReference type="ChEBI" id="CHEBI:15377"/>
        <dbReference type="ChEBI" id="CHEBI:15378"/>
        <dbReference type="ChEBI" id="CHEBI:33019"/>
        <dbReference type="ChEBI" id="CHEBI:58053"/>
        <dbReference type="ChEBI" id="CHEBI:61402"/>
        <dbReference type="EC" id="3.6.1.66"/>
    </reaction>
</comment>
<dbReference type="InterPro" id="IPR029001">
    <property type="entry name" value="ITPase-like_fam"/>
</dbReference>
<dbReference type="Pfam" id="PF01725">
    <property type="entry name" value="Ham1p_like"/>
    <property type="match status" value="1"/>
</dbReference>
<evidence type="ECO:0000313" key="12">
    <source>
        <dbReference type="EMBL" id="KTC66298.1"/>
    </source>
</evidence>
<dbReference type="CDD" id="cd00515">
    <property type="entry name" value="HAM1"/>
    <property type="match status" value="1"/>
</dbReference>
<comment type="function">
    <text evidence="10">Pyrophosphatase that catalyzes the hydrolysis of nucleoside triphosphates to their monophosphate derivatives, with a high preference for the non-canonical purine nucleotides XTP (xanthosine triphosphate), dITP (deoxyinosine triphosphate) and ITP. Seems to function as a house-cleaning enzyme that removes non-canonical purine nucleotides from the nucleotide pool, thus preventing their incorporation into DNA/RNA and avoiding chromosomal lesions.</text>
</comment>
<keyword evidence="14" id="KW-1185">Reference proteome</keyword>
<dbReference type="GO" id="GO:0000166">
    <property type="term" value="F:nucleotide binding"/>
    <property type="evidence" value="ECO:0007669"/>
    <property type="project" value="UniProtKB-KW"/>
</dbReference>
<keyword evidence="5 10" id="KW-0378">Hydrolase</keyword>
<dbReference type="FunFam" id="3.90.950.10:FF:000001">
    <property type="entry name" value="dITP/XTP pyrophosphatase"/>
    <property type="match status" value="1"/>
</dbReference>
<evidence type="ECO:0000256" key="3">
    <source>
        <dbReference type="ARBA" id="ARBA00022723"/>
    </source>
</evidence>
<keyword evidence="6 10" id="KW-0460">Magnesium</keyword>
<dbReference type="Proteomes" id="UP000054859">
    <property type="component" value="Unassembled WGS sequence"/>
</dbReference>
<dbReference type="NCBIfam" id="TIGR00042">
    <property type="entry name" value="RdgB/HAM1 family non-canonical purine NTP pyrophosphatase"/>
    <property type="match status" value="1"/>
</dbReference>
<dbReference type="GO" id="GO:0009117">
    <property type="term" value="P:nucleotide metabolic process"/>
    <property type="evidence" value="ECO:0007669"/>
    <property type="project" value="UniProtKB-KW"/>
</dbReference>
<dbReference type="GO" id="GO:0046872">
    <property type="term" value="F:metal ion binding"/>
    <property type="evidence" value="ECO:0007669"/>
    <property type="project" value="UniProtKB-KW"/>
</dbReference>
<dbReference type="RefSeq" id="WP_058461987.1">
    <property type="nucleotide sequence ID" value="NZ_CAAAHS010000002.1"/>
</dbReference>
<dbReference type="EC" id="3.6.1.66" evidence="10"/>
<evidence type="ECO:0000256" key="2">
    <source>
        <dbReference type="ARBA" id="ARBA00011738"/>
    </source>
</evidence>
<keyword evidence="13" id="KW-0687">Ribonucleoprotein</keyword>
<dbReference type="KEGG" id="ladl:NCTC12735_00514"/>
<evidence type="ECO:0000256" key="8">
    <source>
        <dbReference type="ARBA" id="ARBA00051875"/>
    </source>
</evidence>
<name>A0A0W0R5J0_9GAMM</name>
<feature type="binding site" evidence="10">
    <location>
        <position position="67"/>
    </location>
    <ligand>
        <name>Mg(2+)</name>
        <dbReference type="ChEBI" id="CHEBI:18420"/>
    </ligand>
</feature>
<comment type="catalytic activity">
    <reaction evidence="9 10">
        <text>XTP + H2O = XMP + diphosphate + H(+)</text>
        <dbReference type="Rhea" id="RHEA:28610"/>
        <dbReference type="ChEBI" id="CHEBI:15377"/>
        <dbReference type="ChEBI" id="CHEBI:15378"/>
        <dbReference type="ChEBI" id="CHEBI:33019"/>
        <dbReference type="ChEBI" id="CHEBI:57464"/>
        <dbReference type="ChEBI" id="CHEBI:61314"/>
        <dbReference type="EC" id="3.6.1.66"/>
    </reaction>
</comment>
<dbReference type="GO" id="GO:0005840">
    <property type="term" value="C:ribosome"/>
    <property type="evidence" value="ECO:0007669"/>
    <property type="project" value="UniProtKB-KW"/>
</dbReference>
<evidence type="ECO:0000256" key="6">
    <source>
        <dbReference type="ARBA" id="ARBA00022842"/>
    </source>
</evidence>
<proteinExistence type="inferred from homology"/>
<evidence type="ECO:0000313" key="13">
    <source>
        <dbReference type="EMBL" id="VEH84894.1"/>
    </source>
</evidence>